<organism evidence="3 4">
    <name type="scientific">Hwanghaeella grinnelliae</name>
    <dbReference type="NCBI Taxonomy" id="2500179"/>
    <lineage>
        <taxon>Bacteria</taxon>
        <taxon>Pseudomonadati</taxon>
        <taxon>Pseudomonadota</taxon>
        <taxon>Alphaproteobacteria</taxon>
        <taxon>Rhodospirillales</taxon>
        <taxon>Rhodospirillaceae</taxon>
        <taxon>Hwanghaeella</taxon>
    </lineage>
</organism>
<sequence>MLRVAVIGAGFFARFHYEAWARLADVELVGACDLDLSKAQSAAAEFGGQAWDDPAAMIAALKPDLIDVATPPATHLAMVTLASSAGTACICQKPLAPTLEESREIVRVAKEAGIPLIVHENFRFQPWYREIKRWIDDGRLGEPYQATFRLRPGDGQGPEAYLSRQPYFQDMERFLIHETGIHLIDVFRFLFGEIEAVYADLRRLNPVIAGEDAGHVLFSCRGGLRALFDGNRLSGHVAENPRLTMGELAVEGSDGTLFLNGDGGLSFLPLGGQMQPVDYAWENRGFGGDCVAALQAHVTEHMLRGGVLENTGADYLRNIEIEDAIYQSARESRRIALD</sequence>
<evidence type="ECO:0000313" key="3">
    <source>
        <dbReference type="EMBL" id="RVU35970.1"/>
    </source>
</evidence>
<dbReference type="SUPFAM" id="SSF51735">
    <property type="entry name" value="NAD(P)-binding Rossmann-fold domains"/>
    <property type="match status" value="1"/>
</dbReference>
<dbReference type="InterPro" id="IPR000683">
    <property type="entry name" value="Gfo/Idh/MocA-like_OxRdtase_N"/>
</dbReference>
<dbReference type="Gene3D" id="3.30.360.10">
    <property type="entry name" value="Dihydrodipicolinate Reductase, domain 2"/>
    <property type="match status" value="1"/>
</dbReference>
<dbReference type="OrthoDB" id="9792935at2"/>
<dbReference type="AlphaFoldDB" id="A0A437QNE3"/>
<evidence type="ECO:0000259" key="2">
    <source>
        <dbReference type="Pfam" id="PF22725"/>
    </source>
</evidence>
<dbReference type="PANTHER" id="PTHR43708">
    <property type="entry name" value="CONSERVED EXPRESSED OXIDOREDUCTASE (EUROFUNG)"/>
    <property type="match status" value="1"/>
</dbReference>
<proteinExistence type="predicted"/>
<dbReference type="Gene3D" id="3.40.50.720">
    <property type="entry name" value="NAD(P)-binding Rossmann-like Domain"/>
    <property type="match status" value="1"/>
</dbReference>
<dbReference type="InterPro" id="IPR036291">
    <property type="entry name" value="NAD(P)-bd_dom_sf"/>
</dbReference>
<evidence type="ECO:0000259" key="1">
    <source>
        <dbReference type="Pfam" id="PF01408"/>
    </source>
</evidence>
<dbReference type="Proteomes" id="UP000287447">
    <property type="component" value="Unassembled WGS sequence"/>
</dbReference>
<dbReference type="InterPro" id="IPR055170">
    <property type="entry name" value="GFO_IDH_MocA-like_dom"/>
</dbReference>
<gene>
    <name evidence="3" type="ORF">EOI86_12020</name>
</gene>
<dbReference type="SUPFAM" id="SSF55347">
    <property type="entry name" value="Glyceraldehyde-3-phosphate dehydrogenase-like, C-terminal domain"/>
    <property type="match status" value="1"/>
</dbReference>
<dbReference type="Pfam" id="PF22725">
    <property type="entry name" value="GFO_IDH_MocA_C3"/>
    <property type="match status" value="1"/>
</dbReference>
<dbReference type="Pfam" id="PF01408">
    <property type="entry name" value="GFO_IDH_MocA"/>
    <property type="match status" value="1"/>
</dbReference>
<name>A0A437QNE3_9PROT</name>
<protein>
    <submittedName>
        <fullName evidence="3">Gfo/Idh/MocA family oxidoreductase</fullName>
    </submittedName>
</protein>
<comment type="caution">
    <text evidence="3">The sequence shown here is derived from an EMBL/GenBank/DDBJ whole genome shotgun (WGS) entry which is preliminary data.</text>
</comment>
<dbReference type="PANTHER" id="PTHR43708:SF8">
    <property type="entry name" value="OXIDOREDUCTASE"/>
    <property type="match status" value="1"/>
</dbReference>
<accession>A0A437QNE3</accession>
<dbReference type="RefSeq" id="WP_127765447.1">
    <property type="nucleotide sequence ID" value="NZ_SADE01000002.1"/>
</dbReference>
<dbReference type="EMBL" id="SADE01000002">
    <property type="protein sequence ID" value="RVU35970.1"/>
    <property type="molecule type" value="Genomic_DNA"/>
</dbReference>
<feature type="domain" description="GFO/IDH/MocA-like oxidoreductase" evidence="2">
    <location>
        <begin position="128"/>
        <end position="257"/>
    </location>
</feature>
<reference evidence="4" key="1">
    <citation type="submission" date="2019-01" db="EMBL/GenBank/DDBJ databases">
        <title>Gri0909 isolated from a small marine red alga.</title>
        <authorList>
            <person name="Kim J."/>
            <person name="Jeong S.E."/>
            <person name="Jeon C.O."/>
        </authorList>
    </citation>
    <scope>NUCLEOTIDE SEQUENCE [LARGE SCALE GENOMIC DNA]</scope>
    <source>
        <strain evidence="4">Gri0909</strain>
    </source>
</reference>
<evidence type="ECO:0000313" key="4">
    <source>
        <dbReference type="Proteomes" id="UP000287447"/>
    </source>
</evidence>
<keyword evidence="4" id="KW-1185">Reference proteome</keyword>
<feature type="domain" description="Gfo/Idh/MocA-like oxidoreductase N-terminal" evidence="1">
    <location>
        <begin position="2"/>
        <end position="118"/>
    </location>
</feature>
<dbReference type="InterPro" id="IPR051317">
    <property type="entry name" value="Gfo/Idh/MocA_oxidoreduct"/>
</dbReference>
<dbReference type="GO" id="GO:0000166">
    <property type="term" value="F:nucleotide binding"/>
    <property type="evidence" value="ECO:0007669"/>
    <property type="project" value="InterPro"/>
</dbReference>